<gene>
    <name evidence="3" type="ORF">GCM10023333_36970</name>
</gene>
<dbReference type="InterPro" id="IPR001753">
    <property type="entry name" value="Enoyl-CoA_hydra/iso"/>
</dbReference>
<evidence type="ECO:0000313" key="4">
    <source>
        <dbReference type="Proteomes" id="UP001499988"/>
    </source>
</evidence>
<dbReference type="InterPro" id="IPR045002">
    <property type="entry name" value="Ech1-like"/>
</dbReference>
<dbReference type="InterPro" id="IPR029045">
    <property type="entry name" value="ClpP/crotonase-like_dom_sf"/>
</dbReference>
<dbReference type="RefSeq" id="WP_345336967.1">
    <property type="nucleotide sequence ID" value="NZ_BAABJZ010000102.1"/>
</dbReference>
<evidence type="ECO:0000256" key="2">
    <source>
        <dbReference type="RuleBase" id="RU003707"/>
    </source>
</evidence>
<dbReference type="NCBIfam" id="NF005699">
    <property type="entry name" value="PRK07509.1"/>
    <property type="match status" value="1"/>
</dbReference>
<dbReference type="Proteomes" id="UP001499988">
    <property type="component" value="Unassembled WGS sequence"/>
</dbReference>
<comment type="caution">
    <text evidence="3">The sequence shown here is derived from an EMBL/GenBank/DDBJ whole genome shotgun (WGS) entry which is preliminary data.</text>
</comment>
<dbReference type="EMBL" id="BAABJZ010000102">
    <property type="protein sequence ID" value="GAA4899857.1"/>
    <property type="molecule type" value="Genomic_DNA"/>
</dbReference>
<dbReference type="PANTHER" id="PTHR43149">
    <property type="entry name" value="ENOYL-COA HYDRATASE"/>
    <property type="match status" value="1"/>
</dbReference>
<comment type="similarity">
    <text evidence="1 2">Belongs to the enoyl-CoA hydratase/isomerase family.</text>
</comment>
<protein>
    <submittedName>
        <fullName evidence="3">Crotonase/enoyl-CoA hydratase family protein</fullName>
    </submittedName>
</protein>
<accession>A0ABP9FEC2</accession>
<dbReference type="CDD" id="cd06558">
    <property type="entry name" value="crotonase-like"/>
    <property type="match status" value="1"/>
</dbReference>
<proteinExistence type="inferred from homology"/>
<dbReference type="Pfam" id="PF00378">
    <property type="entry name" value="ECH_1"/>
    <property type="match status" value="1"/>
</dbReference>
<evidence type="ECO:0000313" key="3">
    <source>
        <dbReference type="EMBL" id="GAA4899857.1"/>
    </source>
</evidence>
<evidence type="ECO:0000256" key="1">
    <source>
        <dbReference type="ARBA" id="ARBA00005254"/>
    </source>
</evidence>
<dbReference type="Gene3D" id="3.90.226.10">
    <property type="entry name" value="2-enoyl-CoA Hydratase, Chain A, domain 1"/>
    <property type="match status" value="1"/>
</dbReference>
<organism evidence="3 4">
    <name type="scientific">Ferrimonas pelagia</name>
    <dbReference type="NCBI Taxonomy" id="1177826"/>
    <lineage>
        <taxon>Bacteria</taxon>
        <taxon>Pseudomonadati</taxon>
        <taxon>Pseudomonadota</taxon>
        <taxon>Gammaproteobacteria</taxon>
        <taxon>Alteromonadales</taxon>
        <taxon>Ferrimonadaceae</taxon>
        <taxon>Ferrimonas</taxon>
    </lineage>
</organism>
<dbReference type="PANTHER" id="PTHR43149:SF1">
    <property type="entry name" value="DELTA(3,5)-DELTA(2,4)-DIENOYL-COA ISOMERASE, MITOCHONDRIAL"/>
    <property type="match status" value="1"/>
</dbReference>
<name>A0ABP9FEC2_9GAMM</name>
<keyword evidence="4" id="KW-1185">Reference proteome</keyword>
<dbReference type="PROSITE" id="PS00166">
    <property type="entry name" value="ENOYL_COA_HYDRATASE"/>
    <property type="match status" value="1"/>
</dbReference>
<reference evidence="4" key="1">
    <citation type="journal article" date="2019" name="Int. J. Syst. Evol. Microbiol.">
        <title>The Global Catalogue of Microorganisms (GCM) 10K type strain sequencing project: providing services to taxonomists for standard genome sequencing and annotation.</title>
        <authorList>
            <consortium name="The Broad Institute Genomics Platform"/>
            <consortium name="The Broad Institute Genome Sequencing Center for Infectious Disease"/>
            <person name="Wu L."/>
            <person name="Ma J."/>
        </authorList>
    </citation>
    <scope>NUCLEOTIDE SEQUENCE [LARGE SCALE GENOMIC DNA]</scope>
    <source>
        <strain evidence="4">JCM 18401</strain>
    </source>
</reference>
<sequence length="265" mass="29539">MESRVSCEIEAGVAYVRLAREEKHNAIDFKMFQAIIAVQKQLRRQRGVRGVILSGNGVDFCSGLDTRSVFSKPTLAMRLLWKWWPGQANMAQKVCTGWRDLPVPVIAVLHGRIWGGGLQIALGADFRIATPDADLSVMEARWGLIPDMGGNLALREQLRQDQAMWLAMTAEQIDGRKAHELGLVTELSEEPMELAQTWMAQLVSRSPDAVAATKRLFRRHGVPRPGAMLAAETLSQCRIIVGRNRKIATSKALGNDREYGPRGRW</sequence>
<dbReference type="SUPFAM" id="SSF52096">
    <property type="entry name" value="ClpP/crotonase"/>
    <property type="match status" value="1"/>
</dbReference>
<dbReference type="InterPro" id="IPR018376">
    <property type="entry name" value="Enoyl-CoA_hyd/isom_CS"/>
</dbReference>